<evidence type="ECO:0000256" key="2">
    <source>
        <dbReference type="SAM" id="SignalP"/>
    </source>
</evidence>
<dbReference type="Proteomes" id="UP001055804">
    <property type="component" value="Unassembled WGS sequence"/>
</dbReference>
<feature type="transmembrane region" description="Helical" evidence="1">
    <location>
        <begin position="119"/>
        <end position="136"/>
    </location>
</feature>
<accession>A0A9J6PM60</accession>
<feature type="transmembrane region" description="Helical" evidence="1">
    <location>
        <begin position="45"/>
        <end position="65"/>
    </location>
</feature>
<dbReference type="RefSeq" id="WP_269333716.1">
    <property type="nucleotide sequence ID" value="NZ_JAMZFT010000004.1"/>
</dbReference>
<proteinExistence type="predicted"/>
<dbReference type="EMBL" id="JAMZFT010000004">
    <property type="protein sequence ID" value="MCP1337751.1"/>
    <property type="molecule type" value="Genomic_DNA"/>
</dbReference>
<feature type="chain" id="PRO_5039943282" evidence="2">
    <location>
        <begin position="22"/>
        <end position="207"/>
    </location>
</feature>
<organism evidence="3 4">
    <name type="scientific">Futiania mangrovi</name>
    <dbReference type="NCBI Taxonomy" id="2959716"/>
    <lineage>
        <taxon>Bacteria</taxon>
        <taxon>Pseudomonadati</taxon>
        <taxon>Pseudomonadota</taxon>
        <taxon>Alphaproteobacteria</taxon>
        <taxon>Futianiales</taxon>
        <taxon>Futianiaceae</taxon>
        <taxon>Futiania</taxon>
    </lineage>
</organism>
<protein>
    <submittedName>
        <fullName evidence="3">HupE/UreJ family protein</fullName>
    </submittedName>
</protein>
<sequence length="207" mass="20243">MTRFSLALGLALSGFAGPALAHHPMGGSTPETLMHGLLSGLGHPVIGIDHFAFVVAVGIAAVLAGVRFAAPLSFVGGTVAGCLLLASGVALPFAELAIGASVLALGAALALGRMPTKGVLLALFALAGLFHGGAYGEAIVGAETTPLLAYLAGFAAVQTAIAAAAGWLAVDIGGRAAQTLRPRLAGAAVAGIGLTVLVETVEAMVFV</sequence>
<evidence type="ECO:0000313" key="4">
    <source>
        <dbReference type="Proteomes" id="UP001055804"/>
    </source>
</evidence>
<name>A0A9J6PM60_9PROT</name>
<evidence type="ECO:0000256" key="1">
    <source>
        <dbReference type="SAM" id="Phobius"/>
    </source>
</evidence>
<keyword evidence="1" id="KW-1133">Transmembrane helix</keyword>
<feature type="transmembrane region" description="Helical" evidence="1">
    <location>
        <begin position="184"/>
        <end position="206"/>
    </location>
</feature>
<keyword evidence="1" id="KW-0472">Membrane</keyword>
<dbReference type="PIRSF" id="PIRSF016919">
    <property type="entry name" value="HupE_UreJ"/>
    <property type="match status" value="1"/>
</dbReference>
<dbReference type="AlphaFoldDB" id="A0A9J6PM60"/>
<comment type="caution">
    <text evidence="3">The sequence shown here is derived from an EMBL/GenBank/DDBJ whole genome shotgun (WGS) entry which is preliminary data.</text>
</comment>
<evidence type="ECO:0000313" key="3">
    <source>
        <dbReference type="EMBL" id="MCP1337751.1"/>
    </source>
</evidence>
<keyword evidence="4" id="KW-1185">Reference proteome</keyword>
<feature type="transmembrane region" description="Helical" evidence="1">
    <location>
        <begin position="148"/>
        <end position="172"/>
    </location>
</feature>
<keyword evidence="2" id="KW-0732">Signal</keyword>
<gene>
    <name evidence="3" type="ORF">NJQ99_15115</name>
</gene>
<dbReference type="Pfam" id="PF04955">
    <property type="entry name" value="HupE_UreJ"/>
    <property type="match status" value="1"/>
</dbReference>
<feature type="signal peptide" evidence="2">
    <location>
        <begin position="1"/>
        <end position="21"/>
    </location>
</feature>
<reference evidence="3" key="1">
    <citation type="submission" date="2022-06" db="EMBL/GenBank/DDBJ databases">
        <title>Isolation and Genomics of Futiania mangrovii gen. nov., sp. nov., a Rare and Metabolically-versatile member in the Class Alphaproteobacteria.</title>
        <authorList>
            <person name="Liu L."/>
            <person name="Huang W.-C."/>
            <person name="Pan J."/>
            <person name="Li J."/>
            <person name="Huang Y."/>
            <person name="Du H."/>
            <person name="Liu Y."/>
            <person name="Li M."/>
        </authorList>
    </citation>
    <scope>NUCLEOTIDE SEQUENCE</scope>
    <source>
        <strain evidence="3">FT118</strain>
    </source>
</reference>
<dbReference type="InterPro" id="IPR007038">
    <property type="entry name" value="HupE_UreJ"/>
</dbReference>
<keyword evidence="1" id="KW-0812">Transmembrane</keyword>